<organism evidence="2 3">
    <name type="scientific">Fistulina hepatica ATCC 64428</name>
    <dbReference type="NCBI Taxonomy" id="1128425"/>
    <lineage>
        <taxon>Eukaryota</taxon>
        <taxon>Fungi</taxon>
        <taxon>Dikarya</taxon>
        <taxon>Basidiomycota</taxon>
        <taxon>Agaricomycotina</taxon>
        <taxon>Agaricomycetes</taxon>
        <taxon>Agaricomycetidae</taxon>
        <taxon>Agaricales</taxon>
        <taxon>Fistulinaceae</taxon>
        <taxon>Fistulina</taxon>
    </lineage>
</organism>
<reference evidence="2 3" key="1">
    <citation type="journal article" date="2015" name="Fungal Genet. Biol.">
        <title>Evolution of novel wood decay mechanisms in Agaricales revealed by the genome sequences of Fistulina hepatica and Cylindrobasidium torrendii.</title>
        <authorList>
            <person name="Floudas D."/>
            <person name="Held B.W."/>
            <person name="Riley R."/>
            <person name="Nagy L.G."/>
            <person name="Koehler G."/>
            <person name="Ransdell A.S."/>
            <person name="Younus H."/>
            <person name="Chow J."/>
            <person name="Chiniquy J."/>
            <person name="Lipzen A."/>
            <person name="Tritt A."/>
            <person name="Sun H."/>
            <person name="Haridas S."/>
            <person name="LaButti K."/>
            <person name="Ohm R.A."/>
            <person name="Kues U."/>
            <person name="Blanchette R.A."/>
            <person name="Grigoriev I.V."/>
            <person name="Minto R.E."/>
            <person name="Hibbett D.S."/>
        </authorList>
    </citation>
    <scope>NUCLEOTIDE SEQUENCE [LARGE SCALE GENOMIC DNA]</scope>
    <source>
        <strain evidence="2 3">ATCC 64428</strain>
    </source>
</reference>
<proteinExistence type="predicted"/>
<evidence type="ECO:0000313" key="3">
    <source>
        <dbReference type="Proteomes" id="UP000054144"/>
    </source>
</evidence>
<accession>A0A0D7AGX2</accession>
<feature type="region of interest" description="Disordered" evidence="1">
    <location>
        <begin position="79"/>
        <end position="122"/>
    </location>
</feature>
<feature type="compositionally biased region" description="Polar residues" evidence="1">
    <location>
        <begin position="79"/>
        <end position="88"/>
    </location>
</feature>
<feature type="region of interest" description="Disordered" evidence="1">
    <location>
        <begin position="1"/>
        <end position="26"/>
    </location>
</feature>
<protein>
    <submittedName>
        <fullName evidence="2">Uncharacterized protein</fullName>
    </submittedName>
</protein>
<dbReference type="AlphaFoldDB" id="A0A0D7AGX2"/>
<dbReference type="Proteomes" id="UP000054144">
    <property type="component" value="Unassembled WGS sequence"/>
</dbReference>
<name>A0A0D7AGX2_9AGAR</name>
<gene>
    <name evidence="2" type="ORF">FISHEDRAFT_71583</name>
</gene>
<evidence type="ECO:0000256" key="1">
    <source>
        <dbReference type="SAM" id="MobiDB-lite"/>
    </source>
</evidence>
<feature type="compositionally biased region" description="Low complexity" evidence="1">
    <location>
        <begin position="94"/>
        <end position="112"/>
    </location>
</feature>
<feature type="compositionally biased region" description="Polar residues" evidence="1">
    <location>
        <begin position="113"/>
        <end position="122"/>
    </location>
</feature>
<dbReference type="EMBL" id="KN881675">
    <property type="protein sequence ID" value="KIY50541.1"/>
    <property type="molecule type" value="Genomic_DNA"/>
</dbReference>
<keyword evidence="3" id="KW-1185">Reference proteome</keyword>
<evidence type="ECO:0000313" key="2">
    <source>
        <dbReference type="EMBL" id="KIY50541.1"/>
    </source>
</evidence>
<sequence>MPRFAPARTSPPQRSATLPSPDDRSRTPALLVSELANLTPADIELLDVLNYFPRRARNSTLVYVSTCVTHRYTGQRVTARSSTQQHISTPAHVAARQRASSTSASSTLARQQHTSSTSVARQ</sequence>